<dbReference type="InterPro" id="IPR034444">
    <property type="entry name" value="Nuo17.8"/>
</dbReference>
<evidence type="ECO:0000313" key="2">
    <source>
        <dbReference type="Proteomes" id="UP000605846"/>
    </source>
</evidence>
<accession>A0A8H7BYJ8</accession>
<protein>
    <submittedName>
        <fullName evidence="1">Uncharacterized protein</fullName>
    </submittedName>
</protein>
<evidence type="ECO:0000313" key="1">
    <source>
        <dbReference type="EMBL" id="KAF7730715.1"/>
    </source>
</evidence>
<dbReference type="GO" id="GO:0005739">
    <property type="term" value="C:mitochondrion"/>
    <property type="evidence" value="ECO:0007669"/>
    <property type="project" value="InterPro"/>
</dbReference>
<dbReference type="Proteomes" id="UP000605846">
    <property type="component" value="Unassembled WGS sequence"/>
</dbReference>
<proteinExistence type="predicted"/>
<keyword evidence="2" id="KW-1185">Reference proteome</keyword>
<gene>
    <name evidence="1" type="ORF">EC973_001664</name>
</gene>
<dbReference type="AlphaFoldDB" id="A0A8H7BYJ8"/>
<organism evidence="1 2">
    <name type="scientific">Apophysomyces ossiformis</name>
    <dbReference type="NCBI Taxonomy" id="679940"/>
    <lineage>
        <taxon>Eukaryota</taxon>
        <taxon>Fungi</taxon>
        <taxon>Fungi incertae sedis</taxon>
        <taxon>Mucoromycota</taxon>
        <taxon>Mucoromycotina</taxon>
        <taxon>Mucoromycetes</taxon>
        <taxon>Mucorales</taxon>
        <taxon>Mucorineae</taxon>
        <taxon>Mucoraceae</taxon>
        <taxon>Apophysomyces</taxon>
    </lineage>
</organism>
<reference evidence="1" key="1">
    <citation type="submission" date="2020-01" db="EMBL/GenBank/DDBJ databases">
        <title>Genome Sequencing of Three Apophysomyces-Like Fungal Strains Confirms a Novel Fungal Genus in the Mucoromycota with divergent Burkholderia-like Endosymbiotic Bacteria.</title>
        <authorList>
            <person name="Stajich J.E."/>
            <person name="Macias A.M."/>
            <person name="Carter-House D."/>
            <person name="Lovett B."/>
            <person name="Kasson L.R."/>
            <person name="Berry K."/>
            <person name="Grigoriev I."/>
            <person name="Chang Y."/>
            <person name="Spatafora J."/>
            <person name="Kasson M.T."/>
        </authorList>
    </citation>
    <scope>NUCLEOTIDE SEQUENCE</scope>
    <source>
        <strain evidence="1">NRRL A-21654</strain>
    </source>
</reference>
<name>A0A8H7BYJ8_9FUNG</name>
<dbReference type="OrthoDB" id="2120038at2759"/>
<dbReference type="PANTHER" id="PTHR42100">
    <property type="entry name" value="OXIDOREDUCTASE 178 KDA SUBUNIT, PUTATIVE (AFU_ORTHOLOGUE AFUA_8G04320)-RELATED"/>
    <property type="match status" value="1"/>
</dbReference>
<dbReference type="PANTHER" id="PTHR42100:SF1">
    <property type="entry name" value="OXIDOREDUCTASE 178 KDA SUBUNIT, PUTATIVE (AFU_ORTHOLOGUE AFUA_8G04320)-RELATED"/>
    <property type="match status" value="1"/>
</dbReference>
<comment type="caution">
    <text evidence="1">The sequence shown here is derived from an EMBL/GenBank/DDBJ whole genome shotgun (WGS) entry which is preliminary data.</text>
</comment>
<sequence length="146" mass="16272">MNRLPSIVNRRALNASISRRGYASNANTQEFPAETFGKFWRNVALVAAAGVVWFKVDEHITGAGEQKHPFTKWIEAVMTPSEENDRLTAVTLDAAGKIADYRLVTQEAQRAPIYRIRNPESFERASPRALSAGLQADLSDLKIRSD</sequence>
<dbReference type="EMBL" id="JABAYA010000014">
    <property type="protein sequence ID" value="KAF7730715.1"/>
    <property type="molecule type" value="Genomic_DNA"/>
</dbReference>